<protein>
    <submittedName>
        <fullName evidence="9">Rhomboid family intramembrane serine protease</fullName>
    </submittedName>
</protein>
<dbReference type="PANTHER" id="PTHR43731:SF14">
    <property type="entry name" value="PRESENILIN-ASSOCIATED RHOMBOID-LIKE PROTEIN, MITOCHONDRIAL"/>
    <property type="match status" value="1"/>
</dbReference>
<dbReference type="GO" id="GO:0016020">
    <property type="term" value="C:membrane"/>
    <property type="evidence" value="ECO:0007669"/>
    <property type="project" value="UniProtKB-SubCell"/>
</dbReference>
<feature type="transmembrane region" description="Helical" evidence="7">
    <location>
        <begin position="236"/>
        <end position="254"/>
    </location>
</feature>
<keyword evidence="3 7" id="KW-0812">Transmembrane</keyword>
<keyword evidence="6 7" id="KW-0472">Membrane</keyword>
<dbReference type="SUPFAM" id="SSF57845">
    <property type="entry name" value="B-box zinc-binding domain"/>
    <property type="match status" value="1"/>
</dbReference>
<organism evidence="9 10">
    <name type="scientific">Amycolatopsis taiwanensis</name>
    <dbReference type="NCBI Taxonomy" id="342230"/>
    <lineage>
        <taxon>Bacteria</taxon>
        <taxon>Bacillati</taxon>
        <taxon>Actinomycetota</taxon>
        <taxon>Actinomycetes</taxon>
        <taxon>Pseudonocardiales</taxon>
        <taxon>Pseudonocardiaceae</taxon>
        <taxon>Amycolatopsis</taxon>
    </lineage>
</organism>
<dbReference type="PANTHER" id="PTHR43731">
    <property type="entry name" value="RHOMBOID PROTEASE"/>
    <property type="match status" value="1"/>
</dbReference>
<evidence type="ECO:0000256" key="5">
    <source>
        <dbReference type="ARBA" id="ARBA00022989"/>
    </source>
</evidence>
<comment type="subcellular location">
    <subcellularLocation>
        <location evidence="1">Membrane</location>
        <topology evidence="1">Multi-pass membrane protein</topology>
    </subcellularLocation>
</comment>
<keyword evidence="4" id="KW-0378">Hydrolase</keyword>
<dbReference type="RefSeq" id="WP_285487874.1">
    <property type="nucleotide sequence ID" value="NZ_BSTI01000008.1"/>
</dbReference>
<feature type="domain" description="Peptidase S54 rhomboid" evidence="8">
    <location>
        <begin position="122"/>
        <end position="253"/>
    </location>
</feature>
<dbReference type="InterPro" id="IPR050925">
    <property type="entry name" value="Rhomboid_protease_S54"/>
</dbReference>
<dbReference type="GO" id="GO:0004252">
    <property type="term" value="F:serine-type endopeptidase activity"/>
    <property type="evidence" value="ECO:0007669"/>
    <property type="project" value="InterPro"/>
</dbReference>
<evidence type="ECO:0000313" key="10">
    <source>
        <dbReference type="Proteomes" id="UP001165136"/>
    </source>
</evidence>
<sequence length="304" mass="32694">MTEPDPTKETAPPVCWWHPTRQTVLSCVRCGRPACPDCLREAPVGHQCIDCVHAARQVHRRAARSPVSGQLSARPVVTPVLIALNLLMYVVTTVQARSPVNNEQAPLFGDWVLWPRAIAGADQWWRLVTSGFLHYGPIHIGVNMIALWVLGQDLERLLGKGRFIAVYLVSLLGGAVSVYLFDDSNRATAGASGAIYGLLGGILVVVLRLRLNPMPAIATIVLNLIITVSIPNISLLGHLGGLVVGALITAAIVYAPVNRRLAWQAASMVVLVVALVALVWYRDAQLSGVMCLTDSGELKCTPPG</sequence>
<dbReference type="EMBL" id="BSTI01000008">
    <property type="protein sequence ID" value="GLY67590.1"/>
    <property type="molecule type" value="Genomic_DNA"/>
</dbReference>
<feature type="transmembrane region" description="Helical" evidence="7">
    <location>
        <begin position="132"/>
        <end position="151"/>
    </location>
</feature>
<keyword evidence="5 7" id="KW-1133">Transmembrane helix</keyword>
<dbReference type="Proteomes" id="UP001165136">
    <property type="component" value="Unassembled WGS sequence"/>
</dbReference>
<evidence type="ECO:0000313" key="9">
    <source>
        <dbReference type="EMBL" id="GLY67590.1"/>
    </source>
</evidence>
<dbReference type="InterPro" id="IPR035952">
    <property type="entry name" value="Rhomboid-like_sf"/>
</dbReference>
<dbReference type="Pfam" id="PF01694">
    <property type="entry name" value="Rhomboid"/>
    <property type="match status" value="1"/>
</dbReference>
<reference evidence="9" key="1">
    <citation type="submission" date="2023-03" db="EMBL/GenBank/DDBJ databases">
        <title>Amycolatopsis taiwanensis NBRC 103393.</title>
        <authorList>
            <person name="Ichikawa N."/>
            <person name="Sato H."/>
            <person name="Tonouchi N."/>
        </authorList>
    </citation>
    <scope>NUCLEOTIDE SEQUENCE</scope>
    <source>
        <strain evidence="9">NBRC 103393</strain>
    </source>
</reference>
<evidence type="ECO:0000259" key="8">
    <source>
        <dbReference type="Pfam" id="PF01694"/>
    </source>
</evidence>
<evidence type="ECO:0000256" key="2">
    <source>
        <dbReference type="ARBA" id="ARBA00009045"/>
    </source>
</evidence>
<feature type="transmembrane region" description="Helical" evidence="7">
    <location>
        <begin position="71"/>
        <end position="91"/>
    </location>
</feature>
<evidence type="ECO:0000256" key="6">
    <source>
        <dbReference type="ARBA" id="ARBA00023136"/>
    </source>
</evidence>
<keyword evidence="9" id="KW-0645">Protease</keyword>
<comment type="caution">
    <text evidence="9">The sequence shown here is derived from an EMBL/GenBank/DDBJ whole genome shotgun (WGS) entry which is preliminary data.</text>
</comment>
<dbReference type="Gene3D" id="1.20.1540.10">
    <property type="entry name" value="Rhomboid-like"/>
    <property type="match status" value="1"/>
</dbReference>
<evidence type="ECO:0000256" key="3">
    <source>
        <dbReference type="ARBA" id="ARBA00022692"/>
    </source>
</evidence>
<accession>A0A9W6R3A3</accession>
<gene>
    <name evidence="9" type="ORF">Atai01_42090</name>
</gene>
<dbReference type="GO" id="GO:0006508">
    <property type="term" value="P:proteolysis"/>
    <property type="evidence" value="ECO:0007669"/>
    <property type="project" value="UniProtKB-KW"/>
</dbReference>
<proteinExistence type="inferred from homology"/>
<dbReference type="SUPFAM" id="SSF144091">
    <property type="entry name" value="Rhomboid-like"/>
    <property type="match status" value="1"/>
</dbReference>
<evidence type="ECO:0000256" key="7">
    <source>
        <dbReference type="SAM" id="Phobius"/>
    </source>
</evidence>
<feature type="transmembrane region" description="Helical" evidence="7">
    <location>
        <begin position="163"/>
        <end position="181"/>
    </location>
</feature>
<keyword evidence="10" id="KW-1185">Reference proteome</keyword>
<dbReference type="InterPro" id="IPR022764">
    <property type="entry name" value="Peptidase_S54_rhomboid_dom"/>
</dbReference>
<evidence type="ECO:0000256" key="4">
    <source>
        <dbReference type="ARBA" id="ARBA00022801"/>
    </source>
</evidence>
<comment type="similarity">
    <text evidence="2">Belongs to the peptidase S54 family.</text>
</comment>
<feature type="transmembrane region" description="Helical" evidence="7">
    <location>
        <begin position="261"/>
        <end position="281"/>
    </location>
</feature>
<dbReference type="AlphaFoldDB" id="A0A9W6R3A3"/>
<feature type="transmembrane region" description="Helical" evidence="7">
    <location>
        <begin position="187"/>
        <end position="207"/>
    </location>
</feature>
<evidence type="ECO:0000256" key="1">
    <source>
        <dbReference type="ARBA" id="ARBA00004141"/>
    </source>
</evidence>
<name>A0A9W6R3A3_9PSEU</name>